<name>A0ABD4T4A7_9CYAN</name>
<protein>
    <submittedName>
        <fullName evidence="1">Uncharacterized protein</fullName>
    </submittedName>
</protein>
<organism evidence="1 2">
    <name type="scientific">Lyngbya confervoides BDU141951</name>
    <dbReference type="NCBI Taxonomy" id="1574623"/>
    <lineage>
        <taxon>Bacteria</taxon>
        <taxon>Bacillati</taxon>
        <taxon>Cyanobacteriota</taxon>
        <taxon>Cyanophyceae</taxon>
        <taxon>Oscillatoriophycideae</taxon>
        <taxon>Oscillatoriales</taxon>
        <taxon>Microcoleaceae</taxon>
        <taxon>Lyngbya</taxon>
    </lineage>
</organism>
<sequence length="220" mass="25350">MTYAVDGFPERHNHSEFIPLSDEQIIEIYIDGILRGERPLESNANLRIEPVLNSMQLLSNRDGAISTVNLKHIPTVVEARENSSYWGCIHQKLTQQGYMPFEKKADTPVYRYRYCEAPPNYQLNCTSAKSLWRISWGRGFGLRAGIPLDLIVWCPGSEKQAQPWQSLRGMECDRGKLVIKLLGRSMSLESSDLVVWAKSLDGSPRIRSQDYRQQLRHHRY</sequence>
<keyword evidence="2" id="KW-1185">Reference proteome</keyword>
<dbReference type="Proteomes" id="UP000031561">
    <property type="component" value="Unassembled WGS sequence"/>
</dbReference>
<evidence type="ECO:0000313" key="2">
    <source>
        <dbReference type="Proteomes" id="UP000031561"/>
    </source>
</evidence>
<dbReference type="EMBL" id="JTHE03000061">
    <property type="protein sequence ID" value="MCM1983420.1"/>
    <property type="molecule type" value="Genomic_DNA"/>
</dbReference>
<reference evidence="1 2" key="1">
    <citation type="journal article" date="2015" name="Genome Announc.">
        <title>Draft Genome Sequence of Filamentous Marine Cyanobacterium Lyngbya confervoides Strain BDU141951.</title>
        <authorList>
            <person name="Chandrababunaidu M.M."/>
            <person name="Sen D."/>
            <person name="Tripathy S."/>
        </authorList>
    </citation>
    <scope>NUCLEOTIDE SEQUENCE [LARGE SCALE GENOMIC DNA]</scope>
    <source>
        <strain evidence="1 2">BDU141951</strain>
    </source>
</reference>
<evidence type="ECO:0000313" key="1">
    <source>
        <dbReference type="EMBL" id="MCM1983420.1"/>
    </source>
</evidence>
<dbReference type="AlphaFoldDB" id="A0ABD4T4A7"/>
<accession>A0ABD4T4A7</accession>
<dbReference type="RefSeq" id="WP_166275171.1">
    <property type="nucleotide sequence ID" value="NZ_JTHE03000061.1"/>
</dbReference>
<proteinExistence type="predicted"/>
<comment type="caution">
    <text evidence="1">The sequence shown here is derived from an EMBL/GenBank/DDBJ whole genome shotgun (WGS) entry which is preliminary data.</text>
</comment>
<gene>
    <name evidence="1" type="ORF">QQ91_0011390</name>
</gene>